<accession>A0A1E3UFA8</accession>
<sequence>MPIDATVNNVRKNGPAIHKKEWQARLPVKGRCADRNCSVAFKGCRYGIKETGQAIKKGDSFLILKNVIGGVIEMYDGIIWT</sequence>
<dbReference type="Proteomes" id="UP000094271">
    <property type="component" value="Unassembled WGS sequence"/>
</dbReference>
<organism evidence="1 2">
    <name type="scientific">Eisenbergiella tayi</name>
    <dbReference type="NCBI Taxonomy" id="1432052"/>
    <lineage>
        <taxon>Bacteria</taxon>
        <taxon>Bacillati</taxon>
        <taxon>Bacillota</taxon>
        <taxon>Clostridia</taxon>
        <taxon>Lachnospirales</taxon>
        <taxon>Lachnospiraceae</taxon>
        <taxon>Eisenbergiella</taxon>
    </lineage>
</organism>
<dbReference type="AlphaFoldDB" id="A0A1E3UFA8"/>
<comment type="caution">
    <text evidence="1">The sequence shown here is derived from an EMBL/GenBank/DDBJ whole genome shotgun (WGS) entry which is preliminary data.</text>
</comment>
<dbReference type="EMBL" id="MEHA01000013">
    <property type="protein sequence ID" value="ODR49327.1"/>
    <property type="molecule type" value="Genomic_DNA"/>
</dbReference>
<name>A0A1E3UFA8_9FIRM</name>
<protein>
    <submittedName>
        <fullName evidence="1">Uncharacterized protein</fullName>
    </submittedName>
</protein>
<gene>
    <name evidence="1" type="ORF">BEI59_17735</name>
</gene>
<evidence type="ECO:0000313" key="2">
    <source>
        <dbReference type="Proteomes" id="UP000094271"/>
    </source>
</evidence>
<reference evidence="1 2" key="1">
    <citation type="submission" date="2016-08" db="EMBL/GenBank/DDBJ databases">
        <authorList>
            <person name="Seilhamer J.J."/>
        </authorList>
    </citation>
    <scope>NUCLEOTIDE SEQUENCE [LARGE SCALE GENOMIC DNA]</scope>
    <source>
        <strain evidence="1 2">NML150140-1</strain>
    </source>
</reference>
<proteinExistence type="predicted"/>
<evidence type="ECO:0000313" key="1">
    <source>
        <dbReference type="EMBL" id="ODR49327.1"/>
    </source>
</evidence>